<dbReference type="Proteomes" id="UP000680865">
    <property type="component" value="Unassembled WGS sequence"/>
</dbReference>
<dbReference type="InterPro" id="IPR004401">
    <property type="entry name" value="YbaB/EbfC"/>
</dbReference>
<protein>
    <submittedName>
        <fullName evidence="2">Uncharacterized protein</fullName>
    </submittedName>
</protein>
<dbReference type="InterPro" id="IPR036894">
    <property type="entry name" value="YbaB-like_sf"/>
</dbReference>
<dbReference type="RefSeq" id="WP_212998625.1">
    <property type="nucleotide sequence ID" value="NZ_BAAATW010000011.1"/>
</dbReference>
<comment type="caution">
    <text evidence="2">The sequence shown here is derived from an EMBL/GenBank/DDBJ whole genome shotgun (WGS) entry which is preliminary data.</text>
</comment>
<proteinExistence type="predicted"/>
<gene>
    <name evidence="2" type="ORF">Aco04nite_38730</name>
</gene>
<feature type="region of interest" description="Disordered" evidence="1">
    <location>
        <begin position="129"/>
        <end position="170"/>
    </location>
</feature>
<dbReference type="EMBL" id="BOQP01000018">
    <property type="protein sequence ID" value="GIM74119.1"/>
    <property type="molecule type" value="Genomic_DNA"/>
</dbReference>
<organism evidence="2 3">
    <name type="scientific">Winogradskya consettensis</name>
    <dbReference type="NCBI Taxonomy" id="113560"/>
    <lineage>
        <taxon>Bacteria</taxon>
        <taxon>Bacillati</taxon>
        <taxon>Actinomycetota</taxon>
        <taxon>Actinomycetes</taxon>
        <taxon>Micromonosporales</taxon>
        <taxon>Micromonosporaceae</taxon>
        <taxon>Winogradskya</taxon>
    </lineage>
</organism>
<feature type="compositionally biased region" description="Low complexity" evidence="1">
    <location>
        <begin position="161"/>
        <end position="170"/>
    </location>
</feature>
<accession>A0A919SMA4</accession>
<evidence type="ECO:0000313" key="3">
    <source>
        <dbReference type="Proteomes" id="UP000680865"/>
    </source>
</evidence>
<evidence type="ECO:0000313" key="2">
    <source>
        <dbReference type="EMBL" id="GIM74119.1"/>
    </source>
</evidence>
<evidence type="ECO:0000256" key="1">
    <source>
        <dbReference type="SAM" id="MobiDB-lite"/>
    </source>
</evidence>
<dbReference type="AlphaFoldDB" id="A0A919SMA4"/>
<dbReference type="Pfam" id="PF02575">
    <property type="entry name" value="YbaB_DNA_bd"/>
    <property type="match status" value="1"/>
</dbReference>
<dbReference type="GO" id="GO:0003677">
    <property type="term" value="F:DNA binding"/>
    <property type="evidence" value="ECO:0007669"/>
    <property type="project" value="InterPro"/>
</dbReference>
<sequence>MAETADRDANQALRARFNEVHGQYQRLRSGMDELQRNLSALRATVRSDDGFVEATVGPRGQLIDLKLDPGVYRELEPDELADEIIAVTAAAATKAAIEVQRLMAGLIPSESGPMRFLSDNDFGSLLRRQDAIMRDAPGPASAPASGPDFGPAPGPVPGPASGPVFGLGDE</sequence>
<dbReference type="Gene3D" id="3.30.1310.10">
    <property type="entry name" value="Nucleoid-associated protein YbaB-like domain"/>
    <property type="match status" value="1"/>
</dbReference>
<feature type="compositionally biased region" description="Low complexity" evidence="1">
    <location>
        <begin position="135"/>
        <end position="149"/>
    </location>
</feature>
<name>A0A919SMA4_9ACTN</name>
<dbReference type="SUPFAM" id="SSF82607">
    <property type="entry name" value="YbaB-like"/>
    <property type="match status" value="1"/>
</dbReference>
<reference evidence="2" key="1">
    <citation type="submission" date="2021-03" db="EMBL/GenBank/DDBJ databases">
        <title>Whole genome shotgun sequence of Actinoplanes consettensis NBRC 14913.</title>
        <authorList>
            <person name="Komaki H."/>
            <person name="Tamura T."/>
        </authorList>
    </citation>
    <scope>NUCLEOTIDE SEQUENCE</scope>
    <source>
        <strain evidence="2">NBRC 14913</strain>
    </source>
</reference>
<keyword evidence="3" id="KW-1185">Reference proteome</keyword>
<feature type="compositionally biased region" description="Pro residues" evidence="1">
    <location>
        <begin position="150"/>
        <end position="160"/>
    </location>
</feature>